<reference evidence="4" key="2">
    <citation type="submission" date="2020-09" db="EMBL/GenBank/DDBJ databases">
        <authorList>
            <person name="Sun Q."/>
            <person name="Kim S."/>
        </authorList>
    </citation>
    <scope>NUCLEOTIDE SEQUENCE</scope>
    <source>
        <strain evidence="4">KCTC 23310</strain>
    </source>
</reference>
<dbReference type="PANTHER" id="PTHR36504">
    <property type="entry name" value="LIPOPOLYSACCHARIDE EXPORT SYSTEM PROTEIN LPTA"/>
    <property type="match status" value="1"/>
</dbReference>
<dbReference type="PANTHER" id="PTHR36504:SF1">
    <property type="entry name" value="LIPOPOLYSACCHARIDE EXPORT SYSTEM PROTEIN LPTA"/>
    <property type="match status" value="1"/>
</dbReference>
<dbReference type="AlphaFoldDB" id="A0A918TNU6"/>
<dbReference type="Gene3D" id="2.60.450.10">
    <property type="entry name" value="Lipopolysaccharide (LPS) transport protein A like domain"/>
    <property type="match status" value="1"/>
</dbReference>
<evidence type="ECO:0000259" key="3">
    <source>
        <dbReference type="Pfam" id="PF03968"/>
    </source>
</evidence>
<dbReference type="EMBL" id="BMYJ01000003">
    <property type="protein sequence ID" value="GHC50153.1"/>
    <property type="molecule type" value="Genomic_DNA"/>
</dbReference>
<evidence type="ECO:0000256" key="2">
    <source>
        <dbReference type="SAM" id="SignalP"/>
    </source>
</evidence>
<evidence type="ECO:0000256" key="1">
    <source>
        <dbReference type="ARBA" id="ARBA00022729"/>
    </source>
</evidence>
<proteinExistence type="predicted"/>
<feature type="signal peptide" evidence="2">
    <location>
        <begin position="1"/>
        <end position="22"/>
    </location>
</feature>
<gene>
    <name evidence="4" type="ORF">GCM10007315_10450</name>
</gene>
<keyword evidence="1 2" id="KW-0732">Signal</keyword>
<organism evidence="4 5">
    <name type="scientific">Neogemmobacter tilapiae</name>
    <dbReference type="NCBI Taxonomy" id="875041"/>
    <lineage>
        <taxon>Bacteria</taxon>
        <taxon>Pseudomonadati</taxon>
        <taxon>Pseudomonadota</taxon>
        <taxon>Alphaproteobacteria</taxon>
        <taxon>Rhodobacterales</taxon>
        <taxon>Paracoccaceae</taxon>
        <taxon>Neogemmobacter</taxon>
    </lineage>
</organism>
<dbReference type="Pfam" id="PF03968">
    <property type="entry name" value="LptD_N"/>
    <property type="match status" value="1"/>
</dbReference>
<dbReference type="Proteomes" id="UP000638981">
    <property type="component" value="Unassembled WGS sequence"/>
</dbReference>
<reference evidence="4" key="1">
    <citation type="journal article" date="2014" name="Int. J. Syst. Evol. Microbiol.">
        <title>Complete genome sequence of Corynebacterium casei LMG S-19264T (=DSM 44701T), isolated from a smear-ripened cheese.</title>
        <authorList>
            <consortium name="US DOE Joint Genome Institute (JGI-PGF)"/>
            <person name="Walter F."/>
            <person name="Albersmeier A."/>
            <person name="Kalinowski J."/>
            <person name="Ruckert C."/>
        </authorList>
    </citation>
    <scope>NUCLEOTIDE SEQUENCE</scope>
    <source>
        <strain evidence="4">KCTC 23310</strain>
    </source>
</reference>
<evidence type="ECO:0000313" key="5">
    <source>
        <dbReference type="Proteomes" id="UP000638981"/>
    </source>
</evidence>
<comment type="caution">
    <text evidence="4">The sequence shown here is derived from an EMBL/GenBank/DDBJ whole genome shotgun (WGS) entry which is preliminary data.</text>
</comment>
<dbReference type="GO" id="GO:0015920">
    <property type="term" value="P:lipopolysaccharide transport"/>
    <property type="evidence" value="ECO:0007669"/>
    <property type="project" value="TreeGrafter"/>
</dbReference>
<accession>A0A918TNU6</accession>
<dbReference type="GO" id="GO:0009279">
    <property type="term" value="C:cell outer membrane"/>
    <property type="evidence" value="ECO:0007669"/>
    <property type="project" value="TreeGrafter"/>
</dbReference>
<keyword evidence="5" id="KW-1185">Reference proteome</keyword>
<dbReference type="GO" id="GO:0017089">
    <property type="term" value="F:glycolipid transfer activity"/>
    <property type="evidence" value="ECO:0007669"/>
    <property type="project" value="TreeGrafter"/>
</dbReference>
<evidence type="ECO:0000313" key="4">
    <source>
        <dbReference type="EMBL" id="GHC50153.1"/>
    </source>
</evidence>
<feature type="chain" id="PRO_5037771273" evidence="2">
    <location>
        <begin position="23"/>
        <end position="164"/>
    </location>
</feature>
<dbReference type="GO" id="GO:0030288">
    <property type="term" value="C:outer membrane-bounded periplasmic space"/>
    <property type="evidence" value="ECO:0007669"/>
    <property type="project" value="TreeGrafter"/>
</dbReference>
<name>A0A918TNU6_9RHOB</name>
<feature type="domain" description="Organic solvent tolerance-like N-terminal" evidence="3">
    <location>
        <begin position="41"/>
        <end position="146"/>
    </location>
</feature>
<dbReference type="InterPro" id="IPR052037">
    <property type="entry name" value="LPS_export_LptA"/>
</dbReference>
<sequence>MTHPMFRFLLVLLLSLPLGALAQGASVSFKGLKQDTTLPVEVTADSLAVDQATGTATFSGNVRVAQGALVMTAGEIRVEYAAEAGKIAKLHAKGGVTFANAGDAAEAAEAIYTIDSGSLVMSGNVLLTQGQTAISGQKLAIDLKAGSGVMEGRVQTVFQPKGGN</sequence>
<dbReference type="InterPro" id="IPR005653">
    <property type="entry name" value="OstA-like_N"/>
</dbReference>
<protein>
    <submittedName>
        <fullName evidence="4">Organic solvent tolerance protein OstA</fullName>
    </submittedName>
</protein>